<evidence type="ECO:0000313" key="1">
    <source>
        <dbReference type="EMBL" id="KAF2468748.1"/>
    </source>
</evidence>
<name>A0ACB6QP26_9PLEO</name>
<sequence length="683" mass="77794">MSFGVSPLDVVELVKYSTRIYVAFKDTKYNSASETEALIKEFTTLHHCLIQLDELMKEYGKPLPFPGLDFYETLHKCEKTLKPYTNNHVDNEKMPVERFTYTIKHIGKETELDELRKKLIGNYQALQMCISFLQLQMYSNYALDPSSEANRNALPAPSEAEKLYKDWVIFNRSLQNVDQRMAYERESLSRPLPLGDTPTNAPGGDAETVMTLFHLRRELEDAIVIEENEAKRVTVENRTNLLPGDAILQEVRETPFVPARTFGLDLGMPLSALSKLEMNDSTTAVPPVPTTSSGVSPSGDPQIEQGQYTAVNWGKLSLDPSRTPVSIGCSDLSTMIPEPGLSDLGRGADGLTPEDDPLRPKFSISRRATPSTGDGALEWRKLCRNVQVERRTSKGVESKECDVHWRYREDYGLSLRSVYRVNMTKKAQVWITQQFPATGPSIPLTTSYPDGEISIGFPRRSFGRLEKRYTDIMYTFSDQESSTCFQTFLYTNNGKDKADLLFDRPILTISSDKNKPECRQKNIRLWKRSEKHQDLDGIKNVDILVLLFYTSALPEDRSHWVEEPHYAFQQLDNSIYKRNSRKLELLFLNEPAKRFRRLFKKRAGSGGVERSGENPGTPTRMNKGASGALSSSISIKSSNSELFELPIRTRNLNRFGFSKFDIEFQSKKDRSEFLAIWKHFTKP</sequence>
<protein>
    <submittedName>
        <fullName evidence="1">Uncharacterized protein</fullName>
    </submittedName>
</protein>
<proteinExistence type="predicted"/>
<reference evidence="1" key="1">
    <citation type="journal article" date="2020" name="Stud. Mycol.">
        <title>101 Dothideomycetes genomes: a test case for predicting lifestyles and emergence of pathogens.</title>
        <authorList>
            <person name="Haridas S."/>
            <person name="Albert R."/>
            <person name="Binder M."/>
            <person name="Bloem J."/>
            <person name="Labutti K."/>
            <person name="Salamov A."/>
            <person name="Andreopoulos B."/>
            <person name="Baker S."/>
            <person name="Barry K."/>
            <person name="Bills G."/>
            <person name="Bluhm B."/>
            <person name="Cannon C."/>
            <person name="Castanera R."/>
            <person name="Culley D."/>
            <person name="Daum C."/>
            <person name="Ezra D."/>
            <person name="Gonzalez J."/>
            <person name="Henrissat B."/>
            <person name="Kuo A."/>
            <person name="Liang C."/>
            <person name="Lipzen A."/>
            <person name="Lutzoni F."/>
            <person name="Magnuson J."/>
            <person name="Mondo S."/>
            <person name="Nolan M."/>
            <person name="Ohm R."/>
            <person name="Pangilinan J."/>
            <person name="Park H.-J."/>
            <person name="Ramirez L."/>
            <person name="Alfaro M."/>
            <person name="Sun H."/>
            <person name="Tritt A."/>
            <person name="Yoshinaga Y."/>
            <person name="Zwiers L.-H."/>
            <person name="Turgeon B."/>
            <person name="Goodwin S."/>
            <person name="Spatafora J."/>
            <person name="Crous P."/>
            <person name="Grigoriev I."/>
        </authorList>
    </citation>
    <scope>NUCLEOTIDE SEQUENCE</scope>
    <source>
        <strain evidence="1">ATCC 200398</strain>
    </source>
</reference>
<dbReference type="Proteomes" id="UP000799755">
    <property type="component" value="Unassembled WGS sequence"/>
</dbReference>
<accession>A0ACB6QP26</accession>
<organism evidence="1 2">
    <name type="scientific">Lindgomyces ingoldianus</name>
    <dbReference type="NCBI Taxonomy" id="673940"/>
    <lineage>
        <taxon>Eukaryota</taxon>
        <taxon>Fungi</taxon>
        <taxon>Dikarya</taxon>
        <taxon>Ascomycota</taxon>
        <taxon>Pezizomycotina</taxon>
        <taxon>Dothideomycetes</taxon>
        <taxon>Pleosporomycetidae</taxon>
        <taxon>Pleosporales</taxon>
        <taxon>Lindgomycetaceae</taxon>
        <taxon>Lindgomyces</taxon>
    </lineage>
</organism>
<comment type="caution">
    <text evidence="1">The sequence shown here is derived from an EMBL/GenBank/DDBJ whole genome shotgun (WGS) entry which is preliminary data.</text>
</comment>
<dbReference type="EMBL" id="MU003514">
    <property type="protein sequence ID" value="KAF2468748.1"/>
    <property type="molecule type" value="Genomic_DNA"/>
</dbReference>
<gene>
    <name evidence="1" type="ORF">BDR25DRAFT_264609</name>
</gene>
<feature type="non-terminal residue" evidence="1">
    <location>
        <position position="683"/>
    </location>
</feature>
<keyword evidence="2" id="KW-1185">Reference proteome</keyword>
<evidence type="ECO:0000313" key="2">
    <source>
        <dbReference type="Proteomes" id="UP000799755"/>
    </source>
</evidence>